<evidence type="ECO:0000313" key="1">
    <source>
        <dbReference type="EMBL" id="SFW33633.1"/>
    </source>
</evidence>
<dbReference type="EMBL" id="FPIZ01000003">
    <property type="protein sequence ID" value="SFW33633.1"/>
    <property type="molecule type" value="Genomic_DNA"/>
</dbReference>
<dbReference type="Proteomes" id="UP000183788">
    <property type="component" value="Unassembled WGS sequence"/>
</dbReference>
<dbReference type="AlphaFoldDB" id="A0A1K1NEE5"/>
<reference evidence="1 2" key="1">
    <citation type="submission" date="2016-11" db="EMBL/GenBank/DDBJ databases">
        <authorList>
            <person name="Jaros S."/>
            <person name="Januszkiewicz K."/>
            <person name="Wedrychowicz H."/>
        </authorList>
    </citation>
    <scope>NUCLEOTIDE SEQUENCE [LARGE SCALE GENOMIC DNA]</scope>
    <source>
        <strain evidence="1 2">DSM 784</strain>
    </source>
</reference>
<sequence length="90" mass="10739">MRHPGPCADVEWGNQRRGQEMIHKVKVNRREQKKLKKYRAFFITDSSRPHVIRFCTTEWGQGWVISIKNLHYRLKILDTLHKNIAAIVEK</sequence>
<protein>
    <submittedName>
        <fullName evidence="1">Uncharacterized protein</fullName>
    </submittedName>
</protein>
<proteinExistence type="predicted"/>
<accession>A0A1K1NEE5</accession>
<evidence type="ECO:0000313" key="2">
    <source>
        <dbReference type="Proteomes" id="UP000183788"/>
    </source>
</evidence>
<name>A0A1K1NEE5_9BACT</name>
<organism evidence="1 2">
    <name type="scientific">Chitinophaga sancti</name>
    <dbReference type="NCBI Taxonomy" id="1004"/>
    <lineage>
        <taxon>Bacteria</taxon>
        <taxon>Pseudomonadati</taxon>
        <taxon>Bacteroidota</taxon>
        <taxon>Chitinophagia</taxon>
        <taxon>Chitinophagales</taxon>
        <taxon>Chitinophagaceae</taxon>
        <taxon>Chitinophaga</taxon>
    </lineage>
</organism>
<gene>
    <name evidence="1" type="ORF">SAMN05661012_01240</name>
</gene>
<dbReference type="STRING" id="1004.SAMN05661012_01240"/>